<dbReference type="Gene3D" id="3.40.1010.10">
    <property type="entry name" value="Cobalt-precorrin-4 Transmethylase, Domain 1"/>
    <property type="match status" value="1"/>
</dbReference>
<keyword evidence="5 6" id="KW-0949">S-adenosyl-L-methionine</keyword>
<name>A0A0T5XBW5_9BACT</name>
<dbReference type="EC" id="2.1.1.198" evidence="6"/>
<dbReference type="EMBL" id="ACJX03000001">
    <property type="protein sequence ID" value="KRT35798.1"/>
    <property type="molecule type" value="Genomic_DNA"/>
</dbReference>
<dbReference type="RefSeq" id="WP_009201500.1">
    <property type="nucleotide sequence ID" value="NZ_ACJX03000001.1"/>
</dbReference>
<accession>A0A0T5XBW5</accession>
<dbReference type="NCBIfam" id="TIGR00096">
    <property type="entry name" value="16S rRNA (cytidine(1402)-2'-O)-methyltransferase"/>
    <property type="match status" value="1"/>
</dbReference>
<dbReference type="InterPro" id="IPR014776">
    <property type="entry name" value="4pyrrole_Mease_sub2"/>
</dbReference>
<keyword evidence="4 6" id="KW-0808">Transferase</keyword>
<dbReference type="InterPro" id="IPR008189">
    <property type="entry name" value="rRNA_ssu_MeTfrase_I"/>
</dbReference>
<comment type="function">
    <text evidence="6">Catalyzes the 2'-O-methylation of the ribose of cytidine 1402 (C1402) in 16S rRNA.</text>
</comment>
<reference evidence="9" key="1">
    <citation type="submission" date="2012-09" db="EMBL/GenBank/DDBJ databases">
        <authorList>
            <person name="Weinstock G."/>
            <person name="Sodergren E."/>
            <person name="Clifton S."/>
            <person name="Fulton L."/>
            <person name="Fulton B."/>
            <person name="Courtney L."/>
            <person name="Fronick C."/>
            <person name="Harrison M."/>
            <person name="Strong C."/>
            <person name="Farmer C."/>
            <person name="Delehaunty K."/>
            <person name="Markovic C."/>
            <person name="Hall O."/>
            <person name="Minx P."/>
            <person name="Tomlinson C."/>
            <person name="Mitreva M."/>
            <person name="Nelson J."/>
            <person name="Hou S."/>
            <person name="Wollam A."/>
            <person name="Pepin K.H."/>
            <person name="Johnson M."/>
            <person name="Bhonagiri V."/>
            <person name="Nash W.E."/>
            <person name="Suruliraj S."/>
            <person name="Warren W."/>
            <person name="Chinwalla A."/>
            <person name="Mardis E.R."/>
            <person name="Wilson R.K."/>
        </authorList>
    </citation>
    <scope>NUCLEOTIDE SEQUENCE [LARGE SCALE GENOMIC DNA]</scope>
    <source>
        <strain evidence="9">OS1</strain>
    </source>
</reference>
<dbReference type="PIRSF" id="PIRSF005917">
    <property type="entry name" value="MTase_YraL"/>
    <property type="match status" value="1"/>
</dbReference>
<keyword evidence="3 6" id="KW-0489">Methyltransferase</keyword>
<evidence type="ECO:0000256" key="2">
    <source>
        <dbReference type="ARBA" id="ARBA00022552"/>
    </source>
</evidence>
<sequence>MPLFVVPTPIGNLKDITFRAIEVLKTSDLILCEDTRRAIKLLNHYNIKVKMLSYHEHNEKSRLCEILGMLDRGMKVALISDAGTPCISDPGQLLICEAIKAGHEVDALPGPSAILPALVMSGFPSSQFSFLGFLPEEKASRQRFLISLRNLPHTSLFYVAPHKLKRDLEDIIEIWGDRKAALVREISKIHQECLRGFLSDILDGSREVRGEITLVVDGLRDTAIEEEDESWQKVAVNMRKEGMAIKDIAKILSESYGIEKNRIRKFVLGRERMEEGRDESRE</sequence>
<proteinExistence type="inferred from homology"/>
<dbReference type="STRING" id="592015.HMPREF1705_03050"/>
<organism evidence="8 9">
    <name type="scientific">Acetomicrobium hydrogeniformans ATCC BAA-1850</name>
    <dbReference type="NCBI Taxonomy" id="592015"/>
    <lineage>
        <taxon>Bacteria</taxon>
        <taxon>Thermotogati</taxon>
        <taxon>Synergistota</taxon>
        <taxon>Synergistia</taxon>
        <taxon>Synergistales</taxon>
        <taxon>Acetomicrobiaceae</taxon>
        <taxon>Acetomicrobium</taxon>
    </lineage>
</organism>
<dbReference type="InterPro" id="IPR035996">
    <property type="entry name" value="4pyrrol_Methylase_sf"/>
</dbReference>
<gene>
    <name evidence="6" type="primary">rsmI</name>
    <name evidence="8" type="ORF">HMPREF1705_03050</name>
</gene>
<dbReference type="PANTHER" id="PTHR46111">
    <property type="entry name" value="RIBOSOMAL RNA SMALL SUBUNIT METHYLTRANSFERASE I"/>
    <property type="match status" value="1"/>
</dbReference>
<dbReference type="InterPro" id="IPR018063">
    <property type="entry name" value="SAM_MeTrfase_RsmI_CS"/>
</dbReference>
<comment type="catalytic activity">
    <reaction evidence="6">
        <text>cytidine(1402) in 16S rRNA + S-adenosyl-L-methionine = 2'-O-methylcytidine(1402) in 16S rRNA + S-adenosyl-L-homocysteine + H(+)</text>
        <dbReference type="Rhea" id="RHEA:42924"/>
        <dbReference type="Rhea" id="RHEA-COMP:10285"/>
        <dbReference type="Rhea" id="RHEA-COMP:10286"/>
        <dbReference type="ChEBI" id="CHEBI:15378"/>
        <dbReference type="ChEBI" id="CHEBI:57856"/>
        <dbReference type="ChEBI" id="CHEBI:59789"/>
        <dbReference type="ChEBI" id="CHEBI:74495"/>
        <dbReference type="ChEBI" id="CHEBI:82748"/>
        <dbReference type="EC" id="2.1.1.198"/>
    </reaction>
</comment>
<evidence type="ECO:0000259" key="7">
    <source>
        <dbReference type="Pfam" id="PF00590"/>
    </source>
</evidence>
<protein>
    <recommendedName>
        <fullName evidence="6">Ribosomal RNA small subunit methyltransferase I</fullName>
        <ecNumber evidence="6">2.1.1.198</ecNumber>
    </recommendedName>
    <alternativeName>
        <fullName evidence="6">16S rRNA 2'-O-ribose C1402 methyltransferase</fullName>
    </alternativeName>
    <alternativeName>
        <fullName evidence="6">rRNA (cytidine-2'-O-)-methyltransferase RsmI</fullName>
    </alternativeName>
</protein>
<evidence type="ECO:0000256" key="3">
    <source>
        <dbReference type="ARBA" id="ARBA00022603"/>
    </source>
</evidence>
<dbReference type="HAMAP" id="MF_01877">
    <property type="entry name" value="16SrRNA_methyltr_I"/>
    <property type="match status" value="1"/>
</dbReference>
<dbReference type="Proteomes" id="UP000005273">
    <property type="component" value="Unassembled WGS sequence"/>
</dbReference>
<evidence type="ECO:0000313" key="9">
    <source>
        <dbReference type="Proteomes" id="UP000005273"/>
    </source>
</evidence>
<dbReference type="GO" id="GO:0070677">
    <property type="term" value="F:rRNA (cytosine-2'-O-)-methyltransferase activity"/>
    <property type="evidence" value="ECO:0007669"/>
    <property type="project" value="UniProtKB-UniRule"/>
</dbReference>
<evidence type="ECO:0000313" key="8">
    <source>
        <dbReference type="EMBL" id="KRT35798.1"/>
    </source>
</evidence>
<dbReference type="FunFam" id="3.40.1010.10:FF:000007">
    <property type="entry name" value="Ribosomal RNA small subunit methyltransferase I"/>
    <property type="match status" value="1"/>
</dbReference>
<comment type="caution">
    <text evidence="8">The sequence shown here is derived from an EMBL/GenBank/DDBJ whole genome shotgun (WGS) entry which is preliminary data.</text>
</comment>
<dbReference type="PANTHER" id="PTHR46111:SF1">
    <property type="entry name" value="RIBOSOMAL RNA SMALL SUBUNIT METHYLTRANSFERASE I"/>
    <property type="match status" value="1"/>
</dbReference>
<dbReference type="Gene3D" id="3.30.950.10">
    <property type="entry name" value="Methyltransferase, Cobalt-precorrin-4 Transmethylase, Domain 2"/>
    <property type="match status" value="1"/>
</dbReference>
<dbReference type="PROSITE" id="PS01296">
    <property type="entry name" value="RSMI"/>
    <property type="match status" value="1"/>
</dbReference>
<dbReference type="OrthoDB" id="9809084at2"/>
<dbReference type="InterPro" id="IPR014777">
    <property type="entry name" value="4pyrrole_Mease_sub1"/>
</dbReference>
<keyword evidence="9" id="KW-1185">Reference proteome</keyword>
<dbReference type="InterPro" id="IPR000878">
    <property type="entry name" value="4pyrrol_Mease"/>
</dbReference>
<evidence type="ECO:0000256" key="6">
    <source>
        <dbReference type="HAMAP-Rule" id="MF_01877"/>
    </source>
</evidence>
<evidence type="ECO:0000256" key="4">
    <source>
        <dbReference type="ARBA" id="ARBA00022679"/>
    </source>
</evidence>
<dbReference type="Pfam" id="PF00590">
    <property type="entry name" value="TP_methylase"/>
    <property type="match status" value="1"/>
</dbReference>
<dbReference type="eggNOG" id="COG0313">
    <property type="taxonomic scope" value="Bacteria"/>
</dbReference>
<comment type="similarity">
    <text evidence="6">Belongs to the methyltransferase superfamily. RsmI family.</text>
</comment>
<dbReference type="AlphaFoldDB" id="A0A0T5XBW5"/>
<comment type="subcellular location">
    <subcellularLocation>
        <location evidence="6">Cytoplasm</location>
    </subcellularLocation>
</comment>
<keyword evidence="2 6" id="KW-0698">rRNA processing</keyword>
<dbReference type="GO" id="GO:0005737">
    <property type="term" value="C:cytoplasm"/>
    <property type="evidence" value="ECO:0007669"/>
    <property type="project" value="UniProtKB-SubCell"/>
</dbReference>
<feature type="domain" description="Tetrapyrrole methylase" evidence="7">
    <location>
        <begin position="3"/>
        <end position="201"/>
    </location>
</feature>
<keyword evidence="1 6" id="KW-0963">Cytoplasm</keyword>
<evidence type="ECO:0000256" key="1">
    <source>
        <dbReference type="ARBA" id="ARBA00022490"/>
    </source>
</evidence>
<dbReference type="CDD" id="cd11648">
    <property type="entry name" value="RsmI"/>
    <property type="match status" value="1"/>
</dbReference>
<evidence type="ECO:0000256" key="5">
    <source>
        <dbReference type="ARBA" id="ARBA00022691"/>
    </source>
</evidence>
<dbReference type="SUPFAM" id="SSF53790">
    <property type="entry name" value="Tetrapyrrole methylase"/>
    <property type="match status" value="1"/>
</dbReference>